<accession>A0A1C7NT15</accession>
<feature type="transmembrane region" description="Helical" evidence="6">
    <location>
        <begin position="34"/>
        <end position="53"/>
    </location>
</feature>
<keyword evidence="2" id="KW-1003">Cell membrane</keyword>
<keyword evidence="4 6" id="KW-1133">Transmembrane helix</keyword>
<dbReference type="InterPro" id="IPR005171">
    <property type="entry name" value="Cyt_c_oxidase_su4_prok"/>
</dbReference>
<gene>
    <name evidence="7" type="ORF">ADU59_28320</name>
</gene>
<name>A0A1C7NT15_9HYPH</name>
<dbReference type="PATRIC" id="fig|1612624.7.peg.3838"/>
<dbReference type="RefSeq" id="WP_068959002.1">
    <property type="nucleotide sequence ID" value="NZ_LGLV01000023.1"/>
</dbReference>
<evidence type="ECO:0000256" key="4">
    <source>
        <dbReference type="ARBA" id="ARBA00022989"/>
    </source>
</evidence>
<evidence type="ECO:0000256" key="6">
    <source>
        <dbReference type="SAM" id="Phobius"/>
    </source>
</evidence>
<comment type="caution">
    <text evidence="7">The sequence shown here is derived from an EMBL/GenBank/DDBJ whole genome shotgun (WGS) entry which is preliminary data.</text>
</comment>
<evidence type="ECO:0000256" key="3">
    <source>
        <dbReference type="ARBA" id="ARBA00022692"/>
    </source>
</evidence>
<evidence type="ECO:0000256" key="2">
    <source>
        <dbReference type="ARBA" id="ARBA00022475"/>
    </source>
</evidence>
<organism evidence="7 8">
    <name type="scientific">Pararhizobium polonicum</name>
    <dbReference type="NCBI Taxonomy" id="1612624"/>
    <lineage>
        <taxon>Bacteria</taxon>
        <taxon>Pseudomonadati</taxon>
        <taxon>Pseudomonadota</taxon>
        <taxon>Alphaproteobacteria</taxon>
        <taxon>Hyphomicrobiales</taxon>
        <taxon>Rhizobiaceae</taxon>
        <taxon>Rhizobium/Agrobacterium group</taxon>
        <taxon>Pararhizobium</taxon>
    </lineage>
</organism>
<evidence type="ECO:0000313" key="8">
    <source>
        <dbReference type="Proteomes" id="UP000093111"/>
    </source>
</evidence>
<dbReference type="Pfam" id="PF03626">
    <property type="entry name" value="COX4_pro"/>
    <property type="match status" value="1"/>
</dbReference>
<evidence type="ECO:0000313" key="7">
    <source>
        <dbReference type="EMBL" id="OBZ92121.1"/>
    </source>
</evidence>
<evidence type="ECO:0000256" key="5">
    <source>
        <dbReference type="ARBA" id="ARBA00023136"/>
    </source>
</evidence>
<feature type="transmembrane region" description="Helical" evidence="6">
    <location>
        <begin position="65"/>
        <end position="88"/>
    </location>
</feature>
<feature type="transmembrane region" description="Helical" evidence="6">
    <location>
        <begin position="7"/>
        <end position="28"/>
    </location>
</feature>
<keyword evidence="3 6" id="KW-0812">Transmembrane</keyword>
<dbReference type="GO" id="GO:0005886">
    <property type="term" value="C:plasma membrane"/>
    <property type="evidence" value="ECO:0007669"/>
    <property type="project" value="UniProtKB-SubCell"/>
</dbReference>
<reference evidence="7 8" key="1">
    <citation type="journal article" date="2016" name="Syst. Appl. Microbiol.">
        <title>Pararhizobium polonicum sp. nov. isolated from tumors on stone fruit rootstocks.</title>
        <authorList>
            <person name="Pulawska J."/>
            <person name="Kuzmanovic N."/>
            <person name="Willems A."/>
            <person name="Pothier J.F."/>
        </authorList>
    </citation>
    <scope>NUCLEOTIDE SEQUENCE [LARGE SCALE GENOMIC DNA]</scope>
    <source>
        <strain evidence="7 8">F5.1</strain>
    </source>
</reference>
<evidence type="ECO:0000256" key="1">
    <source>
        <dbReference type="ARBA" id="ARBA00004651"/>
    </source>
</evidence>
<dbReference type="Proteomes" id="UP000093111">
    <property type="component" value="Unassembled WGS sequence"/>
</dbReference>
<protein>
    <recommendedName>
        <fullName evidence="9">Cytochrome C oxidase subunit IV</fullName>
    </recommendedName>
</protein>
<dbReference type="OrthoDB" id="8456768at2"/>
<comment type="subcellular location">
    <subcellularLocation>
        <location evidence="1">Cell membrane</location>
        <topology evidence="1">Multi-pass membrane protein</topology>
    </subcellularLocation>
</comment>
<dbReference type="EMBL" id="LGLV01000023">
    <property type="protein sequence ID" value="OBZ92121.1"/>
    <property type="molecule type" value="Genomic_DNA"/>
</dbReference>
<sequence length="89" mass="9576">MALKDLVPFRVAVTWAVLVTLSILGPILNIEGEGSTPIAVIVLAFAVVKVRFVGLDFMELRHAPVAMLAVFEAYCAVLLSTLAGLYVFL</sequence>
<keyword evidence="5 6" id="KW-0472">Membrane</keyword>
<evidence type="ECO:0008006" key="9">
    <source>
        <dbReference type="Google" id="ProtNLM"/>
    </source>
</evidence>
<keyword evidence="8" id="KW-1185">Reference proteome</keyword>
<dbReference type="AlphaFoldDB" id="A0A1C7NT15"/>
<proteinExistence type="predicted"/>